<reference evidence="2 3" key="1">
    <citation type="submission" date="2016-10" db="EMBL/GenBank/DDBJ databases">
        <authorList>
            <person name="de Groot N.N."/>
        </authorList>
    </citation>
    <scope>NUCLEOTIDE SEQUENCE [LARGE SCALE GENOMIC DNA]</scope>
    <source>
        <strain evidence="2 3">DSM 8537</strain>
    </source>
</reference>
<keyword evidence="3" id="KW-1185">Reference proteome</keyword>
<dbReference type="STRING" id="34004.SAMN04488021_10962"/>
<protein>
    <submittedName>
        <fullName evidence="2">Uncharacterized protein</fullName>
    </submittedName>
</protein>
<organism evidence="2 3">
    <name type="scientific">Paracoccus aminovorans</name>
    <dbReference type="NCBI Taxonomy" id="34004"/>
    <lineage>
        <taxon>Bacteria</taxon>
        <taxon>Pseudomonadati</taxon>
        <taxon>Pseudomonadota</taxon>
        <taxon>Alphaproteobacteria</taxon>
        <taxon>Rhodobacterales</taxon>
        <taxon>Paracoccaceae</taxon>
        <taxon>Paracoccus</taxon>
    </lineage>
</organism>
<proteinExistence type="predicted"/>
<dbReference type="AlphaFoldDB" id="A0A1I2ZNG8"/>
<sequence length="74" mass="7746">MSFLWSFLAFLAGLLLGHRLGRRRAAAASAAPNTKPAPAVPPHEWAAFGQGSGPTVPSRASAETPGRIYLHSPP</sequence>
<accession>A0A1I2ZNG8</accession>
<dbReference type="RefSeq" id="WP_074966872.1">
    <property type="nucleotide sequence ID" value="NZ_CBCRYP010000009.1"/>
</dbReference>
<feature type="region of interest" description="Disordered" evidence="1">
    <location>
        <begin position="26"/>
        <end position="74"/>
    </location>
</feature>
<gene>
    <name evidence="2" type="ORF">SAMN04488021_10962</name>
</gene>
<dbReference type="Proteomes" id="UP000183635">
    <property type="component" value="Unassembled WGS sequence"/>
</dbReference>
<evidence type="ECO:0000313" key="2">
    <source>
        <dbReference type="EMBL" id="SFH38631.1"/>
    </source>
</evidence>
<evidence type="ECO:0000256" key="1">
    <source>
        <dbReference type="SAM" id="MobiDB-lite"/>
    </source>
</evidence>
<dbReference type="EMBL" id="FOPU01000009">
    <property type="protein sequence ID" value="SFH38631.1"/>
    <property type="molecule type" value="Genomic_DNA"/>
</dbReference>
<name>A0A1I2ZNG8_9RHOB</name>
<evidence type="ECO:0000313" key="3">
    <source>
        <dbReference type="Proteomes" id="UP000183635"/>
    </source>
</evidence>